<dbReference type="GO" id="GO:0042545">
    <property type="term" value="P:cell wall modification"/>
    <property type="evidence" value="ECO:0007669"/>
    <property type="project" value="InterPro"/>
</dbReference>
<proteinExistence type="inferred from homology"/>
<accession>A0A437KL40</accession>
<comment type="similarity">
    <text evidence="1">Belongs to the pectinesterase family.</text>
</comment>
<dbReference type="AlphaFoldDB" id="A0A437KL40"/>
<sequence>MKTIYKFILIAVIGSLTPLLVYGNSKDRIVVALDGSGDYISIQEAINSVPANQKKQTVIYIKNGLYNTEKILVPTDKENITLKGENREKTIISYHIYDCKEGLNNKCPAEDVAKWTGQTIRTSATISIQGDGFRAENITFQNTAGAVGQALAIFVTSDRNVFVSCNFLGYQDTMLLGKDGTRSYFKNCLVLGRTDYIYGGGIGYFDSCEIKSFGGGWITAPSTPKGQVYGFVFYNCKLSFSTNSPRNNDDNQTVSLGRPWHNYPKVAWINCYMGKEINPLGWPTIWNMDYASTSKDLHLYEYKNRGEGADISKRSKWAGLKEITSSEATLFSVENVLKGTDNWNPKEDKI</sequence>
<evidence type="ECO:0000259" key="4">
    <source>
        <dbReference type="Pfam" id="PF01095"/>
    </source>
</evidence>
<evidence type="ECO:0000313" key="5">
    <source>
        <dbReference type="EMBL" id="RVT71773.1"/>
    </source>
</evidence>
<dbReference type="Proteomes" id="UP000285211">
    <property type="component" value="Unassembled WGS sequence"/>
</dbReference>
<protein>
    <submittedName>
        <fullName evidence="5">Pectin esterase</fullName>
    </submittedName>
</protein>
<keyword evidence="6" id="KW-1185">Reference proteome</keyword>
<feature type="domain" description="Pectinesterase catalytic" evidence="4">
    <location>
        <begin position="29"/>
        <end position="339"/>
    </location>
</feature>
<keyword evidence="2" id="KW-0378">Hydrolase</keyword>
<name>A0A437KL40_9FLAO</name>
<dbReference type="PANTHER" id="PTHR31321:SF57">
    <property type="entry name" value="PECTINESTERASE 53-RELATED"/>
    <property type="match status" value="1"/>
</dbReference>
<dbReference type="InterPro" id="IPR011050">
    <property type="entry name" value="Pectin_lyase_fold/virulence"/>
</dbReference>
<dbReference type="EMBL" id="SACJ01000015">
    <property type="protein sequence ID" value="RVT71773.1"/>
    <property type="molecule type" value="Genomic_DNA"/>
</dbReference>
<dbReference type="GO" id="GO:0009279">
    <property type="term" value="C:cell outer membrane"/>
    <property type="evidence" value="ECO:0007669"/>
    <property type="project" value="TreeGrafter"/>
</dbReference>
<dbReference type="InterPro" id="IPR000070">
    <property type="entry name" value="Pectinesterase_cat"/>
</dbReference>
<comment type="caution">
    <text evidence="5">The sequence shown here is derived from an EMBL/GenBank/DDBJ whole genome shotgun (WGS) entry which is preliminary data.</text>
</comment>
<evidence type="ECO:0000313" key="6">
    <source>
        <dbReference type="Proteomes" id="UP000285211"/>
    </source>
</evidence>
<keyword evidence="3" id="KW-0063">Aspartyl esterase</keyword>
<organism evidence="5 6">
    <name type="scientific">Flavobacterium sufflavum</name>
    <dbReference type="NCBI Taxonomy" id="1921138"/>
    <lineage>
        <taxon>Bacteria</taxon>
        <taxon>Pseudomonadati</taxon>
        <taxon>Bacteroidota</taxon>
        <taxon>Flavobacteriia</taxon>
        <taxon>Flavobacteriales</taxon>
        <taxon>Flavobacteriaceae</taxon>
        <taxon>Flavobacterium</taxon>
    </lineage>
</organism>
<dbReference type="SUPFAM" id="SSF51126">
    <property type="entry name" value="Pectin lyase-like"/>
    <property type="match status" value="1"/>
</dbReference>
<dbReference type="GO" id="GO:0030599">
    <property type="term" value="F:pectinesterase activity"/>
    <property type="evidence" value="ECO:0007669"/>
    <property type="project" value="InterPro"/>
</dbReference>
<dbReference type="PANTHER" id="PTHR31321">
    <property type="entry name" value="ACYL-COA THIOESTER HYDROLASE YBHC-RELATED"/>
    <property type="match status" value="1"/>
</dbReference>
<dbReference type="RefSeq" id="WP_128197552.1">
    <property type="nucleotide sequence ID" value="NZ_SACJ01000015.1"/>
</dbReference>
<gene>
    <name evidence="5" type="ORF">EOD40_16885</name>
</gene>
<evidence type="ECO:0000256" key="2">
    <source>
        <dbReference type="ARBA" id="ARBA00022801"/>
    </source>
</evidence>
<evidence type="ECO:0000256" key="1">
    <source>
        <dbReference type="ARBA" id="ARBA00008891"/>
    </source>
</evidence>
<evidence type="ECO:0000256" key="3">
    <source>
        <dbReference type="ARBA" id="ARBA00023085"/>
    </source>
</evidence>
<dbReference type="OrthoDB" id="1282968at2"/>
<reference evidence="5 6" key="1">
    <citation type="submission" date="2019-01" db="EMBL/GenBank/DDBJ databases">
        <authorList>
            <person name="Chen W.-M."/>
        </authorList>
    </citation>
    <scope>NUCLEOTIDE SEQUENCE [LARGE SCALE GENOMIC DNA]</scope>
    <source>
        <strain evidence="5 6">BBQ-12</strain>
    </source>
</reference>
<dbReference type="InterPro" id="IPR012334">
    <property type="entry name" value="Pectin_lyas_fold"/>
</dbReference>
<dbReference type="Gene3D" id="2.160.20.10">
    <property type="entry name" value="Single-stranded right-handed beta-helix, Pectin lyase-like"/>
    <property type="match status" value="1"/>
</dbReference>
<dbReference type="Pfam" id="PF01095">
    <property type="entry name" value="Pectinesterase"/>
    <property type="match status" value="1"/>
</dbReference>